<dbReference type="AlphaFoldDB" id="A0A852RDH0"/>
<dbReference type="Proteomes" id="UP000582231">
    <property type="component" value="Unassembled WGS sequence"/>
</dbReference>
<evidence type="ECO:0000313" key="2">
    <source>
        <dbReference type="Proteomes" id="UP000582231"/>
    </source>
</evidence>
<sequence length="314" mass="32190">MVATAGQHAVRLVDAVSVDALLADGLPTDGRSGAVHSVHAKVVNVRTPDGLLCCLSSDELDDAPRTVRIAAADWARIDWHLDDPIRFGPALTHEYDGTTVVLAGAARWQPSPADPTALAVLAPGDLRAAAATIERHLLPPADLTPFDVLSAEELARRTTVLADAVRGGDPDAVAAAAARLVGLGSGLTPSGDDVLTGLAVLAAAGGMLLERVRPALAEGVLGGAPLEERTTAVSAATLTEALAGRGRQRIHVLVSALSAAGTTPALVDAVLRVRAVGHTSGADILTGFRLGLELEADLREADRLADPTHSKEIS</sequence>
<dbReference type="InterPro" id="IPR021530">
    <property type="entry name" value="AllH-like"/>
</dbReference>
<keyword evidence="2" id="KW-1185">Reference proteome</keyword>
<dbReference type="Pfam" id="PF11392">
    <property type="entry name" value="AllH"/>
    <property type="match status" value="1"/>
</dbReference>
<name>A0A852RDH0_9ACTN</name>
<organism evidence="1 2">
    <name type="scientific">Nocardioides kongjuensis</name>
    <dbReference type="NCBI Taxonomy" id="349522"/>
    <lineage>
        <taxon>Bacteria</taxon>
        <taxon>Bacillati</taxon>
        <taxon>Actinomycetota</taxon>
        <taxon>Actinomycetes</taxon>
        <taxon>Propionibacteriales</taxon>
        <taxon>Nocardioidaceae</taxon>
        <taxon>Nocardioides</taxon>
    </lineage>
</organism>
<evidence type="ECO:0000313" key="1">
    <source>
        <dbReference type="EMBL" id="NYD29285.1"/>
    </source>
</evidence>
<protein>
    <recommendedName>
        <fullName evidence="3">DUF2877 domain-containing protein</fullName>
    </recommendedName>
</protein>
<proteinExistence type="predicted"/>
<dbReference type="RefSeq" id="WP_179725678.1">
    <property type="nucleotide sequence ID" value="NZ_BAABEF010000001.1"/>
</dbReference>
<gene>
    <name evidence="1" type="ORF">BJ958_000831</name>
</gene>
<evidence type="ECO:0008006" key="3">
    <source>
        <dbReference type="Google" id="ProtNLM"/>
    </source>
</evidence>
<accession>A0A852RDH0</accession>
<dbReference type="EMBL" id="JACCBF010000001">
    <property type="protein sequence ID" value="NYD29285.1"/>
    <property type="molecule type" value="Genomic_DNA"/>
</dbReference>
<comment type="caution">
    <text evidence="1">The sequence shown here is derived from an EMBL/GenBank/DDBJ whole genome shotgun (WGS) entry which is preliminary data.</text>
</comment>
<reference evidence="1 2" key="1">
    <citation type="submission" date="2020-07" db="EMBL/GenBank/DDBJ databases">
        <title>Sequencing the genomes of 1000 actinobacteria strains.</title>
        <authorList>
            <person name="Klenk H.-P."/>
        </authorList>
    </citation>
    <scope>NUCLEOTIDE SEQUENCE [LARGE SCALE GENOMIC DNA]</scope>
    <source>
        <strain evidence="1 2">DSM 19082</strain>
    </source>
</reference>